<reference evidence="2 3" key="1">
    <citation type="submission" date="2023-10" db="EMBL/GenBank/DDBJ databases">
        <authorList>
            <person name="Maclean D."/>
            <person name="Macfadyen A."/>
        </authorList>
    </citation>
    <scope>NUCLEOTIDE SEQUENCE [LARGE SCALE GENOMIC DNA]</scope>
</reference>
<sequence>MATVINIYDRSKDYHPASPDRSSESMSGLAMNTEETWNADTAPVEKRAHGERPHSHQLHGGAPEEGNPHAHDRHTHGVHHGTRHVPEPEKKHGAGQGNWGAIDKAGLHSTPEVVNDALGPIPRTSMEKNLEPESPEEERQAMKDANVADPPPPTSVKLGDFISKPLE</sequence>
<gene>
    <name evidence="2" type="ORF">CVIRNUC_001964</name>
</gene>
<feature type="compositionally biased region" description="Basic and acidic residues" evidence="1">
    <location>
        <begin position="125"/>
        <end position="142"/>
    </location>
</feature>
<accession>A0AAV1HV40</accession>
<evidence type="ECO:0008006" key="4">
    <source>
        <dbReference type="Google" id="ProtNLM"/>
    </source>
</evidence>
<proteinExistence type="predicted"/>
<name>A0AAV1HV40_9CHLO</name>
<evidence type="ECO:0000256" key="1">
    <source>
        <dbReference type="SAM" id="MobiDB-lite"/>
    </source>
</evidence>
<dbReference type="EMBL" id="CAUYUE010000003">
    <property type="protein sequence ID" value="CAK0750104.1"/>
    <property type="molecule type" value="Genomic_DNA"/>
</dbReference>
<feature type="region of interest" description="Disordered" evidence="1">
    <location>
        <begin position="1"/>
        <end position="167"/>
    </location>
</feature>
<evidence type="ECO:0000313" key="3">
    <source>
        <dbReference type="Proteomes" id="UP001314263"/>
    </source>
</evidence>
<feature type="compositionally biased region" description="Basic and acidic residues" evidence="1">
    <location>
        <begin position="43"/>
        <end position="54"/>
    </location>
</feature>
<feature type="compositionally biased region" description="Basic residues" evidence="1">
    <location>
        <begin position="71"/>
        <end position="83"/>
    </location>
</feature>
<protein>
    <recommendedName>
        <fullName evidence="4">Hyaluronan/mRNA-binding protein domain-containing protein</fullName>
    </recommendedName>
</protein>
<comment type="caution">
    <text evidence="2">The sequence shown here is derived from an EMBL/GenBank/DDBJ whole genome shotgun (WGS) entry which is preliminary data.</text>
</comment>
<keyword evidence="3" id="KW-1185">Reference proteome</keyword>
<evidence type="ECO:0000313" key="2">
    <source>
        <dbReference type="EMBL" id="CAK0750104.1"/>
    </source>
</evidence>
<dbReference type="AlphaFoldDB" id="A0AAV1HV40"/>
<dbReference type="Proteomes" id="UP001314263">
    <property type="component" value="Unassembled WGS sequence"/>
</dbReference>
<organism evidence="2 3">
    <name type="scientific">Coccomyxa viridis</name>
    <dbReference type="NCBI Taxonomy" id="1274662"/>
    <lineage>
        <taxon>Eukaryota</taxon>
        <taxon>Viridiplantae</taxon>
        <taxon>Chlorophyta</taxon>
        <taxon>core chlorophytes</taxon>
        <taxon>Trebouxiophyceae</taxon>
        <taxon>Trebouxiophyceae incertae sedis</taxon>
        <taxon>Coccomyxaceae</taxon>
        <taxon>Coccomyxa</taxon>
    </lineage>
</organism>